<evidence type="ECO:0000313" key="2">
    <source>
        <dbReference type="EMBL" id="VXD20155.1"/>
    </source>
</evidence>
<dbReference type="EMBL" id="CZCS02000191">
    <property type="protein sequence ID" value="VXD20155.1"/>
    <property type="molecule type" value="Genomic_DNA"/>
</dbReference>
<feature type="transmembrane region" description="Helical" evidence="1">
    <location>
        <begin position="7"/>
        <end position="26"/>
    </location>
</feature>
<gene>
    <name evidence="2" type="ORF">PL9631_500025</name>
</gene>
<dbReference type="AlphaFoldDB" id="A0A7Z9BV42"/>
<reference evidence="2" key="1">
    <citation type="submission" date="2019-10" db="EMBL/GenBank/DDBJ databases">
        <authorList>
            <consortium name="Genoscope - CEA"/>
            <person name="William W."/>
        </authorList>
    </citation>
    <scope>NUCLEOTIDE SEQUENCE [LARGE SCALE GENOMIC DNA]</scope>
    <source>
        <strain evidence="2">BBR_PRJEB10994</strain>
    </source>
</reference>
<keyword evidence="3" id="KW-1185">Reference proteome</keyword>
<comment type="caution">
    <text evidence="2">The sequence shown here is derived from an EMBL/GenBank/DDBJ whole genome shotgun (WGS) entry which is preliminary data.</text>
</comment>
<organism evidence="2 3">
    <name type="scientific">Planktothrix paucivesiculata PCC 9631</name>
    <dbReference type="NCBI Taxonomy" id="671071"/>
    <lineage>
        <taxon>Bacteria</taxon>
        <taxon>Bacillati</taxon>
        <taxon>Cyanobacteriota</taxon>
        <taxon>Cyanophyceae</taxon>
        <taxon>Oscillatoriophycideae</taxon>
        <taxon>Oscillatoriales</taxon>
        <taxon>Microcoleaceae</taxon>
        <taxon>Planktothrix</taxon>
    </lineage>
</organism>
<keyword evidence="1" id="KW-0472">Membrane</keyword>
<proteinExistence type="predicted"/>
<keyword evidence="1" id="KW-1133">Transmembrane helix</keyword>
<evidence type="ECO:0000313" key="3">
    <source>
        <dbReference type="Proteomes" id="UP000182190"/>
    </source>
</evidence>
<accession>A0A7Z9BV42</accession>
<keyword evidence="1" id="KW-0812">Transmembrane</keyword>
<dbReference type="OrthoDB" id="459355at2"/>
<protein>
    <submittedName>
        <fullName evidence="2">Uncharacterized protein</fullName>
    </submittedName>
</protein>
<dbReference type="RefSeq" id="WP_083618639.1">
    <property type="nucleotide sequence ID" value="NZ_LR735008.1"/>
</dbReference>
<name>A0A7Z9BV42_9CYAN</name>
<sequence length="107" mass="11827">MLKSSTVLRAGLGTGLFFTVCFLAVGDVVLTSVQLGIISGWCVGCLVKWWQIDQKPESTETFEIEAITDNLSDILTKSKLLPPPSKLNRRPTEATTILGWIFKRNKS</sequence>
<dbReference type="Proteomes" id="UP000182190">
    <property type="component" value="Unassembled WGS sequence"/>
</dbReference>
<evidence type="ECO:0000256" key="1">
    <source>
        <dbReference type="SAM" id="Phobius"/>
    </source>
</evidence>